<organism evidence="3">
    <name type="scientific">Anopheles braziliensis</name>
    <dbReference type="NCBI Taxonomy" id="58242"/>
    <lineage>
        <taxon>Eukaryota</taxon>
        <taxon>Metazoa</taxon>
        <taxon>Ecdysozoa</taxon>
        <taxon>Arthropoda</taxon>
        <taxon>Hexapoda</taxon>
        <taxon>Insecta</taxon>
        <taxon>Pterygota</taxon>
        <taxon>Neoptera</taxon>
        <taxon>Endopterygota</taxon>
        <taxon>Diptera</taxon>
        <taxon>Nematocera</taxon>
        <taxon>Culicoidea</taxon>
        <taxon>Culicidae</taxon>
        <taxon>Anophelinae</taxon>
        <taxon>Anopheles</taxon>
    </lineage>
</organism>
<sequence>MLISHISRLITIIIIIIIIHPEDRSKDGSWDRPRREGQICRKKGVPNQRAVFRRPGNGRRALVKVIRVLPALPIHPVAATVIVSLAVVMENANHSILAPKRRSEKVPRIIRFGQG</sequence>
<evidence type="ECO:0000313" key="3">
    <source>
        <dbReference type="EMBL" id="MBW29904.1"/>
    </source>
</evidence>
<evidence type="ECO:0000256" key="1">
    <source>
        <dbReference type="SAM" id="MobiDB-lite"/>
    </source>
</evidence>
<keyword evidence="2" id="KW-0732">Signal</keyword>
<feature type="signal peptide" evidence="2">
    <location>
        <begin position="1"/>
        <end position="25"/>
    </location>
</feature>
<feature type="compositionally biased region" description="Basic and acidic residues" evidence="1">
    <location>
        <begin position="24"/>
        <end position="39"/>
    </location>
</feature>
<name>A0A2M3ZMX5_9DIPT</name>
<feature type="region of interest" description="Disordered" evidence="1">
    <location>
        <begin position="24"/>
        <end position="43"/>
    </location>
</feature>
<accession>A0A2M3ZMX5</accession>
<feature type="chain" id="PRO_5014856718" evidence="2">
    <location>
        <begin position="26"/>
        <end position="115"/>
    </location>
</feature>
<protein>
    <submittedName>
        <fullName evidence="3">Putative secreted peptide</fullName>
    </submittedName>
</protein>
<dbReference type="AlphaFoldDB" id="A0A2M3ZMX5"/>
<proteinExistence type="predicted"/>
<dbReference type="EMBL" id="GGFM01009153">
    <property type="protein sequence ID" value="MBW29904.1"/>
    <property type="molecule type" value="Transcribed_RNA"/>
</dbReference>
<evidence type="ECO:0000256" key="2">
    <source>
        <dbReference type="SAM" id="SignalP"/>
    </source>
</evidence>
<reference evidence="3" key="1">
    <citation type="submission" date="2018-01" db="EMBL/GenBank/DDBJ databases">
        <title>An insight into the sialome of Amazonian anophelines.</title>
        <authorList>
            <person name="Ribeiro J.M."/>
            <person name="Scarpassa V."/>
            <person name="Calvo E."/>
        </authorList>
    </citation>
    <scope>NUCLEOTIDE SEQUENCE</scope>
    <source>
        <tissue evidence="3">Salivary glands</tissue>
    </source>
</reference>